<dbReference type="Proteomes" id="UP000256999">
    <property type="component" value="Unassembled WGS sequence"/>
</dbReference>
<reference evidence="2 3" key="1">
    <citation type="submission" date="2018-08" db="EMBL/GenBank/DDBJ databases">
        <title>Thalassotalea euphylliae genome.</title>
        <authorList>
            <person name="Summers S."/>
            <person name="Rice S.A."/>
            <person name="Freckelton M.L."/>
            <person name="Nedved B.T."/>
            <person name="Hadfield M.G."/>
        </authorList>
    </citation>
    <scope>NUCLEOTIDE SEQUENCE [LARGE SCALE GENOMIC DNA]</scope>
    <source>
        <strain evidence="2 3">H2</strain>
    </source>
</reference>
<dbReference type="RefSeq" id="WP_116001037.1">
    <property type="nucleotide sequence ID" value="NZ_QUOV01000001.1"/>
</dbReference>
<comment type="caution">
    <text evidence="2">The sequence shown here is derived from an EMBL/GenBank/DDBJ whole genome shotgun (WGS) entry which is preliminary data.</text>
</comment>
<feature type="chain" id="PRO_5017716215" description="Solute-binding protein family 3/N-terminal domain-containing protein" evidence="1">
    <location>
        <begin position="22"/>
        <end position="264"/>
    </location>
</feature>
<evidence type="ECO:0000313" key="3">
    <source>
        <dbReference type="Proteomes" id="UP000256999"/>
    </source>
</evidence>
<evidence type="ECO:0000313" key="2">
    <source>
        <dbReference type="EMBL" id="REL36369.1"/>
    </source>
</evidence>
<organism evidence="2 3">
    <name type="scientific">Thalassotalea euphylliae</name>
    <dbReference type="NCBI Taxonomy" id="1655234"/>
    <lineage>
        <taxon>Bacteria</taxon>
        <taxon>Pseudomonadati</taxon>
        <taxon>Pseudomonadota</taxon>
        <taxon>Gammaproteobacteria</taxon>
        <taxon>Alteromonadales</taxon>
        <taxon>Colwelliaceae</taxon>
        <taxon>Thalassotalea</taxon>
    </lineage>
</organism>
<protein>
    <recommendedName>
        <fullName evidence="4">Solute-binding protein family 3/N-terminal domain-containing protein</fullName>
    </recommendedName>
</protein>
<dbReference type="AlphaFoldDB" id="A0A3E0UHL6"/>
<dbReference type="OrthoDB" id="5416480at2"/>
<dbReference type="EMBL" id="QUOV01000001">
    <property type="protein sequence ID" value="REL36369.1"/>
    <property type="molecule type" value="Genomic_DNA"/>
</dbReference>
<accession>A0A3E0UHL6</accession>
<evidence type="ECO:0008006" key="4">
    <source>
        <dbReference type="Google" id="ProtNLM"/>
    </source>
</evidence>
<name>A0A3E0UHL6_9GAMM</name>
<sequence length="264" mass="30375">MLKLIYFLLLSFSFFSFSAEASAEPSNQQSIKKLVKDKVYLVGVEDVSYYPLFDFNGQNTHQPSFARDLLTTFFDSHHITFKFVALPVKRFDKWYLEHNIDFKFPDNFRWRNDQSNSLGITFSAPVISLSAGTYVTKQSAAASRRDIKSLATIRGFHPSLWLQEIKKQRLAVIEESTPLAVVRHVLAGNATATNIDANVINNALQKLNREGDIVLAEGIFHQQYAYHFSTIQHPEIIQKFDQFLRDNTELVAKLKDKYKIIENF</sequence>
<feature type="signal peptide" evidence="1">
    <location>
        <begin position="1"/>
        <end position="21"/>
    </location>
</feature>
<evidence type="ECO:0000256" key="1">
    <source>
        <dbReference type="SAM" id="SignalP"/>
    </source>
</evidence>
<gene>
    <name evidence="2" type="ORF">DXX92_14190</name>
</gene>
<keyword evidence="1" id="KW-0732">Signal</keyword>
<dbReference type="SUPFAM" id="SSF53850">
    <property type="entry name" value="Periplasmic binding protein-like II"/>
    <property type="match status" value="1"/>
</dbReference>
<dbReference type="Gene3D" id="3.40.190.10">
    <property type="entry name" value="Periplasmic binding protein-like II"/>
    <property type="match status" value="2"/>
</dbReference>
<proteinExistence type="predicted"/>